<dbReference type="SUPFAM" id="SSF54236">
    <property type="entry name" value="Ubiquitin-like"/>
    <property type="match status" value="1"/>
</dbReference>
<protein>
    <recommendedName>
        <fullName evidence="5">CAP-Gly domain-containing protein</fullName>
    </recommendedName>
</protein>
<reference evidence="6 7" key="1">
    <citation type="submission" date="2024-07" db="EMBL/GenBank/DDBJ databases">
        <title>Chromosome-level genome assembly of the water stick insect Ranatra chinensis (Heteroptera: Nepidae).</title>
        <authorList>
            <person name="Liu X."/>
        </authorList>
    </citation>
    <scope>NUCLEOTIDE SEQUENCE [LARGE SCALE GENOMIC DNA]</scope>
    <source>
        <strain evidence="6">Cailab_2021Rc</strain>
        <tissue evidence="6">Muscle</tissue>
    </source>
</reference>
<dbReference type="Pfam" id="PF14560">
    <property type="entry name" value="Ubiquitin_2"/>
    <property type="match status" value="1"/>
</dbReference>
<dbReference type="InterPro" id="IPR000626">
    <property type="entry name" value="Ubiquitin-like_dom"/>
</dbReference>
<evidence type="ECO:0000256" key="3">
    <source>
        <dbReference type="ARBA" id="ARBA00023186"/>
    </source>
</evidence>
<keyword evidence="3" id="KW-0143">Chaperone</keyword>
<dbReference type="Proteomes" id="UP001558652">
    <property type="component" value="Unassembled WGS sequence"/>
</dbReference>
<proteinExistence type="inferred from homology"/>
<dbReference type="Gene3D" id="2.30.30.190">
    <property type="entry name" value="CAP Gly-rich-like domain"/>
    <property type="match status" value="1"/>
</dbReference>
<accession>A0ABD0YKU6</accession>
<dbReference type="PANTHER" id="PTHR18916">
    <property type="entry name" value="DYNACTIN 1-RELATED MICROTUBULE-BINDING"/>
    <property type="match status" value="1"/>
</dbReference>
<organism evidence="6 7">
    <name type="scientific">Ranatra chinensis</name>
    <dbReference type="NCBI Taxonomy" id="642074"/>
    <lineage>
        <taxon>Eukaryota</taxon>
        <taxon>Metazoa</taxon>
        <taxon>Ecdysozoa</taxon>
        <taxon>Arthropoda</taxon>
        <taxon>Hexapoda</taxon>
        <taxon>Insecta</taxon>
        <taxon>Pterygota</taxon>
        <taxon>Neoptera</taxon>
        <taxon>Paraneoptera</taxon>
        <taxon>Hemiptera</taxon>
        <taxon>Heteroptera</taxon>
        <taxon>Panheteroptera</taxon>
        <taxon>Nepomorpha</taxon>
        <taxon>Nepidae</taxon>
        <taxon>Ranatrinae</taxon>
        <taxon>Ranatra</taxon>
    </lineage>
</organism>
<evidence type="ECO:0000256" key="4">
    <source>
        <dbReference type="ARBA" id="ARBA00025779"/>
    </source>
</evidence>
<keyword evidence="7" id="KW-1185">Reference proteome</keyword>
<dbReference type="FunFam" id="2.30.30.190:FF:000013">
    <property type="entry name" value="Tubulin-folding cofactor B"/>
    <property type="match status" value="1"/>
</dbReference>
<name>A0ABD0YKU6_9HEMI</name>
<evidence type="ECO:0000256" key="2">
    <source>
        <dbReference type="ARBA" id="ARBA00022490"/>
    </source>
</evidence>
<evidence type="ECO:0000259" key="5">
    <source>
        <dbReference type="PROSITE" id="PS50245"/>
    </source>
</evidence>
<dbReference type="EMBL" id="JBFDAA010000006">
    <property type="protein sequence ID" value="KAL1131896.1"/>
    <property type="molecule type" value="Genomic_DNA"/>
</dbReference>
<dbReference type="InterPro" id="IPR036859">
    <property type="entry name" value="CAP-Gly_dom_sf"/>
</dbReference>
<dbReference type="Pfam" id="PF01302">
    <property type="entry name" value="CAP_GLY"/>
    <property type="match status" value="1"/>
</dbReference>
<comment type="similarity">
    <text evidence="4">Belongs to the TBCB family.</text>
</comment>
<dbReference type="PROSITE" id="PS50245">
    <property type="entry name" value="CAP_GLY_2"/>
    <property type="match status" value="1"/>
</dbReference>
<evidence type="ECO:0000313" key="7">
    <source>
        <dbReference type="Proteomes" id="UP001558652"/>
    </source>
</evidence>
<feature type="domain" description="CAP-Gly" evidence="5">
    <location>
        <begin position="131"/>
        <end position="173"/>
    </location>
</feature>
<gene>
    <name evidence="6" type="ORF">AAG570_011507</name>
</gene>
<sequence length="193" mass="22277">MVLRVYDKDDKIVCILSNNDALLGSFQIDDGMRLHVEDKFLLRKQIDEDTGVGKFEMPLEEYAKRTDSLQAYLKGNKLGKYNAEEMEKREAERKKEEEIEEAKITNFKLGDRCEISVPGQPVRRATIMFIGEVKFKPGKWVGIKYDEPLGKNDGMVEGVRYFECSPKYGGFVKPLYVEVGDFPEEEFNLEDEL</sequence>
<dbReference type="AlphaFoldDB" id="A0ABD0YKU6"/>
<dbReference type="SUPFAM" id="SSF74924">
    <property type="entry name" value="Cap-Gly domain"/>
    <property type="match status" value="1"/>
</dbReference>
<dbReference type="GO" id="GO:0005829">
    <property type="term" value="C:cytosol"/>
    <property type="evidence" value="ECO:0007669"/>
    <property type="project" value="UniProtKB-ARBA"/>
</dbReference>
<comment type="subcellular location">
    <subcellularLocation>
        <location evidence="1">Cytoplasm</location>
    </subcellularLocation>
</comment>
<dbReference type="InterPro" id="IPR000938">
    <property type="entry name" value="CAP-Gly_domain"/>
</dbReference>
<keyword evidence="2" id="KW-0963">Cytoplasm</keyword>
<dbReference type="Gene3D" id="3.10.20.90">
    <property type="entry name" value="Phosphatidylinositol 3-kinase Catalytic Subunit, Chain A, domain 1"/>
    <property type="match status" value="1"/>
</dbReference>
<dbReference type="PANTHER" id="PTHR18916:SF85">
    <property type="entry name" value="TUBULIN-FOLDING COFACTOR B"/>
    <property type="match status" value="1"/>
</dbReference>
<evidence type="ECO:0000256" key="1">
    <source>
        <dbReference type="ARBA" id="ARBA00004496"/>
    </source>
</evidence>
<comment type="caution">
    <text evidence="6">The sequence shown here is derived from an EMBL/GenBank/DDBJ whole genome shotgun (WGS) entry which is preliminary data.</text>
</comment>
<dbReference type="SMART" id="SM01052">
    <property type="entry name" value="CAP_GLY"/>
    <property type="match status" value="1"/>
</dbReference>
<dbReference type="InterPro" id="IPR029071">
    <property type="entry name" value="Ubiquitin-like_domsf"/>
</dbReference>
<evidence type="ECO:0000313" key="6">
    <source>
        <dbReference type="EMBL" id="KAL1131896.1"/>
    </source>
</evidence>